<reference evidence="4" key="1">
    <citation type="journal article" date="2013" name="Nature">
        <title>Draft genome of the wheat A-genome progenitor Triticum urartu.</title>
        <authorList>
            <person name="Ling H.Q."/>
            <person name="Zhao S."/>
            <person name="Liu D."/>
            <person name="Wang J."/>
            <person name="Sun H."/>
            <person name="Zhang C."/>
            <person name="Fan H."/>
            <person name="Li D."/>
            <person name="Dong L."/>
            <person name="Tao Y."/>
            <person name="Gao C."/>
            <person name="Wu H."/>
            <person name="Li Y."/>
            <person name="Cui Y."/>
            <person name="Guo X."/>
            <person name="Zheng S."/>
            <person name="Wang B."/>
            <person name="Yu K."/>
            <person name="Liang Q."/>
            <person name="Yang W."/>
            <person name="Lou X."/>
            <person name="Chen J."/>
            <person name="Feng M."/>
            <person name="Jian J."/>
            <person name="Zhang X."/>
            <person name="Luo G."/>
            <person name="Jiang Y."/>
            <person name="Liu J."/>
            <person name="Wang Z."/>
            <person name="Sha Y."/>
            <person name="Zhang B."/>
            <person name="Wu H."/>
            <person name="Tang D."/>
            <person name="Shen Q."/>
            <person name="Xue P."/>
            <person name="Zou S."/>
            <person name="Wang X."/>
            <person name="Liu X."/>
            <person name="Wang F."/>
            <person name="Yang Y."/>
            <person name="An X."/>
            <person name="Dong Z."/>
            <person name="Zhang K."/>
            <person name="Zhang X."/>
            <person name="Luo M.C."/>
            <person name="Dvorak J."/>
            <person name="Tong Y."/>
            <person name="Wang J."/>
            <person name="Yang H."/>
            <person name="Li Z."/>
            <person name="Wang D."/>
            <person name="Zhang A."/>
            <person name="Wang J."/>
        </authorList>
    </citation>
    <scope>NUCLEOTIDE SEQUENCE</scope>
</reference>
<evidence type="ECO:0000256" key="3">
    <source>
        <dbReference type="ARBA" id="ARBA00022900"/>
    </source>
</evidence>
<comment type="similarity">
    <text evidence="1">Belongs to the protease inhibitor I13 (potato type I serine protease inhibitor) family.</text>
</comment>
<keyword evidence="3" id="KW-0722">Serine protease inhibitor</keyword>
<dbReference type="GO" id="GO:0004867">
    <property type="term" value="F:serine-type endopeptidase inhibitor activity"/>
    <property type="evidence" value="ECO:0007669"/>
    <property type="project" value="UniProtKB-KW"/>
</dbReference>
<dbReference type="PANTHER" id="PTHR33091">
    <property type="entry name" value="PROTEIN, PUTATIVE, EXPRESSED-RELATED"/>
    <property type="match status" value="1"/>
</dbReference>
<evidence type="ECO:0000256" key="2">
    <source>
        <dbReference type="ARBA" id="ARBA00022690"/>
    </source>
</evidence>
<evidence type="ECO:0000313" key="4">
    <source>
        <dbReference type="EMBL" id="EMS35770.1"/>
    </source>
</evidence>
<dbReference type="InterPro" id="IPR000864">
    <property type="entry name" value="Prot_inh_pot1"/>
</dbReference>
<dbReference type="PANTHER" id="PTHR33091:SF114">
    <property type="entry name" value="OS12G0548700 PROTEIN"/>
    <property type="match status" value="1"/>
</dbReference>
<organism evidence="4">
    <name type="scientific">Triticum urartu</name>
    <name type="common">Red wild einkorn</name>
    <name type="synonym">Crithodium urartu</name>
    <dbReference type="NCBI Taxonomy" id="4572"/>
    <lineage>
        <taxon>Eukaryota</taxon>
        <taxon>Viridiplantae</taxon>
        <taxon>Streptophyta</taxon>
        <taxon>Embryophyta</taxon>
        <taxon>Tracheophyta</taxon>
        <taxon>Spermatophyta</taxon>
        <taxon>Magnoliopsida</taxon>
        <taxon>Liliopsida</taxon>
        <taxon>Poales</taxon>
        <taxon>Poaceae</taxon>
        <taxon>BOP clade</taxon>
        <taxon>Pooideae</taxon>
        <taxon>Triticodae</taxon>
        <taxon>Triticeae</taxon>
        <taxon>Triticinae</taxon>
        <taxon>Triticum</taxon>
    </lineage>
</organism>
<evidence type="ECO:0000256" key="1">
    <source>
        <dbReference type="ARBA" id="ARBA00008210"/>
    </source>
</evidence>
<dbReference type="Gene3D" id="3.30.10.10">
    <property type="entry name" value="Trypsin Inhibitor V, subunit A"/>
    <property type="match status" value="1"/>
</dbReference>
<dbReference type="AlphaFoldDB" id="M7Y4D9"/>
<name>M7Y4D9_TRIUA</name>
<gene>
    <name evidence="4" type="ORF">TRIUR3_29826</name>
</gene>
<proteinExistence type="inferred from homology"/>
<keyword evidence="2" id="KW-0646">Protease inhibitor</keyword>
<dbReference type="SUPFAM" id="SSF54654">
    <property type="entry name" value="CI-2 family of serine protease inhibitors"/>
    <property type="match status" value="1"/>
</dbReference>
<dbReference type="GO" id="GO:0009611">
    <property type="term" value="P:response to wounding"/>
    <property type="evidence" value="ECO:0007669"/>
    <property type="project" value="InterPro"/>
</dbReference>
<dbReference type="EMBL" id="KD496022">
    <property type="protein sequence ID" value="EMS35770.1"/>
    <property type="molecule type" value="Genomic_DNA"/>
</dbReference>
<accession>M7Y4D9</accession>
<protein>
    <submittedName>
        <fullName evidence="4">Subtilisin-chymotrypsin inhibitor-2A</fullName>
    </submittedName>
</protein>
<dbReference type="Pfam" id="PF00280">
    <property type="entry name" value="potato_inhibit"/>
    <property type="match status" value="1"/>
</dbReference>
<dbReference type="InterPro" id="IPR036354">
    <property type="entry name" value="Prot_inh_pot1_sf"/>
</dbReference>
<sequence length="85" mass="9933">MSWPDVAATREEKTSWPELVGKSLEEVREVILKDMPEADTVVLPACSVVFADWRSNRLEFFHFWSNNYFVINYYSGQAFPRESVI</sequence>